<comment type="caution">
    <text evidence="9">The sequence shown here is derived from an EMBL/GenBank/DDBJ whole genome shotgun (WGS) entry which is preliminary data.</text>
</comment>
<dbReference type="PANTHER" id="PTHR11054">
    <property type="entry name" value="6-PHOSPHOGLUCONOLACTONASE"/>
    <property type="match status" value="1"/>
</dbReference>
<dbReference type="RefSeq" id="WP_099293005.1">
    <property type="nucleotide sequence ID" value="NZ_JACOOH010000003.1"/>
</dbReference>
<gene>
    <name evidence="7 9" type="primary">pgl</name>
    <name evidence="9" type="ORF">H8S64_08795</name>
</gene>
<dbReference type="InterPro" id="IPR006148">
    <property type="entry name" value="Glc/Gal-6P_isomerase"/>
</dbReference>
<evidence type="ECO:0000256" key="7">
    <source>
        <dbReference type="RuleBase" id="RU365095"/>
    </source>
</evidence>
<evidence type="ECO:0000256" key="6">
    <source>
        <dbReference type="ARBA" id="ARBA00020337"/>
    </source>
</evidence>
<protein>
    <recommendedName>
        <fullName evidence="6 7">6-phosphogluconolactonase</fullName>
        <shortName evidence="7">6PGL</shortName>
        <ecNumber evidence="5 7">3.1.1.31</ecNumber>
    </recommendedName>
</protein>
<dbReference type="Gene3D" id="3.40.50.1360">
    <property type="match status" value="1"/>
</dbReference>
<organism evidence="9 10">
    <name type="scientific">Butyricimonas hominis</name>
    <dbReference type="NCBI Taxonomy" id="2763032"/>
    <lineage>
        <taxon>Bacteria</taxon>
        <taxon>Pseudomonadati</taxon>
        <taxon>Bacteroidota</taxon>
        <taxon>Bacteroidia</taxon>
        <taxon>Bacteroidales</taxon>
        <taxon>Odoribacteraceae</taxon>
        <taxon>Butyricimonas</taxon>
    </lineage>
</organism>
<reference evidence="9 10" key="1">
    <citation type="submission" date="2020-08" db="EMBL/GenBank/DDBJ databases">
        <title>Genome public.</title>
        <authorList>
            <person name="Liu C."/>
            <person name="Sun Q."/>
        </authorList>
    </citation>
    <scope>NUCLEOTIDE SEQUENCE [LARGE SCALE GENOMIC DNA]</scope>
    <source>
        <strain evidence="9 10">NSJ-56</strain>
    </source>
</reference>
<evidence type="ECO:0000256" key="4">
    <source>
        <dbReference type="ARBA" id="ARBA00010662"/>
    </source>
</evidence>
<dbReference type="Proteomes" id="UP000646484">
    <property type="component" value="Unassembled WGS sequence"/>
</dbReference>
<dbReference type="EMBL" id="JACOOH010000003">
    <property type="protein sequence ID" value="MBC5621194.1"/>
    <property type="molecule type" value="Genomic_DNA"/>
</dbReference>
<keyword evidence="10" id="KW-1185">Reference proteome</keyword>
<evidence type="ECO:0000313" key="10">
    <source>
        <dbReference type="Proteomes" id="UP000646484"/>
    </source>
</evidence>
<evidence type="ECO:0000256" key="2">
    <source>
        <dbReference type="ARBA" id="ARBA00002681"/>
    </source>
</evidence>
<comment type="function">
    <text evidence="2 7">Hydrolysis of 6-phosphogluconolactone to 6-phosphogluconate.</text>
</comment>
<comment type="similarity">
    <text evidence="4 7">Belongs to the glucosamine/galactosamine-6-phosphate isomerase family. 6-phosphogluconolactonase subfamily.</text>
</comment>
<dbReference type="PANTHER" id="PTHR11054:SF0">
    <property type="entry name" value="6-PHOSPHOGLUCONOLACTONASE"/>
    <property type="match status" value="1"/>
</dbReference>
<dbReference type="InterPro" id="IPR037171">
    <property type="entry name" value="NagB/RpiA_transferase-like"/>
</dbReference>
<comment type="catalytic activity">
    <reaction evidence="1 7">
        <text>6-phospho-D-glucono-1,5-lactone + H2O = 6-phospho-D-gluconate + H(+)</text>
        <dbReference type="Rhea" id="RHEA:12556"/>
        <dbReference type="ChEBI" id="CHEBI:15377"/>
        <dbReference type="ChEBI" id="CHEBI:15378"/>
        <dbReference type="ChEBI" id="CHEBI:57955"/>
        <dbReference type="ChEBI" id="CHEBI:58759"/>
        <dbReference type="EC" id="3.1.1.31"/>
    </reaction>
</comment>
<dbReference type="InterPro" id="IPR005900">
    <property type="entry name" value="6-phosphogluconolactonase_DevB"/>
</dbReference>
<name>A0ABR7CZY2_9BACT</name>
<dbReference type="EC" id="3.1.1.31" evidence="5 7"/>
<evidence type="ECO:0000256" key="5">
    <source>
        <dbReference type="ARBA" id="ARBA00013198"/>
    </source>
</evidence>
<dbReference type="InterPro" id="IPR039104">
    <property type="entry name" value="6PGL"/>
</dbReference>
<evidence type="ECO:0000256" key="3">
    <source>
        <dbReference type="ARBA" id="ARBA00004961"/>
    </source>
</evidence>
<dbReference type="NCBIfam" id="TIGR01198">
    <property type="entry name" value="pgl"/>
    <property type="match status" value="1"/>
</dbReference>
<dbReference type="GO" id="GO:0017057">
    <property type="term" value="F:6-phosphogluconolactonase activity"/>
    <property type="evidence" value="ECO:0007669"/>
    <property type="project" value="UniProtKB-EC"/>
</dbReference>
<dbReference type="CDD" id="cd01400">
    <property type="entry name" value="6PGL"/>
    <property type="match status" value="1"/>
</dbReference>
<evidence type="ECO:0000313" key="9">
    <source>
        <dbReference type="EMBL" id="MBC5621194.1"/>
    </source>
</evidence>
<evidence type="ECO:0000256" key="1">
    <source>
        <dbReference type="ARBA" id="ARBA00000832"/>
    </source>
</evidence>
<proteinExistence type="inferred from homology"/>
<accession>A0ABR7CZY2</accession>
<dbReference type="Pfam" id="PF01182">
    <property type="entry name" value="Glucosamine_iso"/>
    <property type="match status" value="1"/>
</dbReference>
<sequence length="233" mass="26527">MKIETYKTPEEALRATSEALVAVIKKSKSKPFHLALSGGSTAQALFKLWVKEYKEIIPWNNIRFYWVDERCVAPDEDESNYKHADQLLFIPLEIPANHIHRIWGEQEPKVEAERYSEMVKWELPGYSTAPRFDCVILGVGTDGHVASIFPNDMNLLTDRRVYAVSQHPITGQQRITMTGTVILKSSAILVPVIGKEKQEIMEQIIRKAKEYPASYILAHSPAVMVFTDREVSI</sequence>
<evidence type="ECO:0000259" key="8">
    <source>
        <dbReference type="Pfam" id="PF01182"/>
    </source>
</evidence>
<comment type="pathway">
    <text evidence="3 7">Carbohydrate degradation; pentose phosphate pathway; D-ribulose 5-phosphate from D-glucose 6-phosphate (oxidative stage): step 2/3.</text>
</comment>
<feature type="domain" description="Glucosamine/galactosamine-6-phosphate isomerase" evidence="8">
    <location>
        <begin position="8"/>
        <end position="219"/>
    </location>
</feature>
<keyword evidence="7 9" id="KW-0378">Hydrolase</keyword>
<dbReference type="SUPFAM" id="SSF100950">
    <property type="entry name" value="NagB/RpiA/CoA transferase-like"/>
    <property type="match status" value="1"/>
</dbReference>